<organism evidence="1 2">
    <name type="scientific">Candidatus Kutchimonas denitrificans</name>
    <dbReference type="NCBI Taxonomy" id="3056748"/>
    <lineage>
        <taxon>Bacteria</taxon>
        <taxon>Pseudomonadati</taxon>
        <taxon>Gemmatimonadota</taxon>
        <taxon>Gemmatimonadia</taxon>
        <taxon>Candidatus Palauibacterales</taxon>
        <taxon>Candidatus Palauibacteraceae</taxon>
        <taxon>Candidatus Kutchimonas</taxon>
    </lineage>
</organism>
<reference evidence="1 2" key="1">
    <citation type="submission" date="2020-01" db="EMBL/GenBank/DDBJ databases">
        <title>Genomes assembled from Gulf of Kutch pelagic sediment metagenomes.</title>
        <authorList>
            <person name="Chandrashekar M."/>
            <person name="Mahajan M.S."/>
            <person name="Dave K.J."/>
            <person name="Vatsa P."/>
            <person name="Nathani N.M."/>
        </authorList>
    </citation>
    <scope>NUCLEOTIDE SEQUENCE [LARGE SCALE GENOMIC DNA]</scope>
    <source>
        <strain evidence="1">KS3-K002</strain>
    </source>
</reference>
<evidence type="ECO:0000313" key="2">
    <source>
        <dbReference type="Proteomes" id="UP000702544"/>
    </source>
</evidence>
<sequence length="87" mass="8942">MKSDLRNLAAAEEAYFADYLQYTTSTTALDFNQSTQVTINIGAASASGWKATAGHSGVASSDTDVCEIYYGGQTGTTATSEGVVACG</sequence>
<comment type="caution">
    <text evidence="1">The sequence shown here is derived from an EMBL/GenBank/DDBJ whole genome shotgun (WGS) entry which is preliminary data.</text>
</comment>
<gene>
    <name evidence="1" type="ORF">GWO12_01435</name>
</gene>
<dbReference type="Proteomes" id="UP000702544">
    <property type="component" value="Unassembled WGS sequence"/>
</dbReference>
<protein>
    <submittedName>
        <fullName evidence="1">Uncharacterized protein</fullName>
    </submittedName>
</protein>
<proteinExistence type="predicted"/>
<evidence type="ECO:0000313" key="1">
    <source>
        <dbReference type="EMBL" id="NIR73768.1"/>
    </source>
</evidence>
<accession>A0AAE4Z683</accession>
<name>A0AAE4Z683_9BACT</name>
<dbReference type="EMBL" id="JAACAK010000012">
    <property type="protein sequence ID" value="NIR73768.1"/>
    <property type="molecule type" value="Genomic_DNA"/>
</dbReference>
<dbReference type="AlphaFoldDB" id="A0AAE4Z683"/>